<evidence type="ECO:0000256" key="1">
    <source>
        <dbReference type="SAM" id="MobiDB-lite"/>
    </source>
</evidence>
<dbReference type="RefSeq" id="WP_114746730.1">
    <property type="nucleotide sequence ID" value="NZ_QQAY01000015.1"/>
</dbReference>
<sequence>MKKMFTPSMLLQRFGVFSFFFGILATAVTMYDFSDKNIYLMVSIGFIVGGVQTMIIGAAFQSMQQHPKQEKVREDVLDNMNPSQV</sequence>
<feature type="region of interest" description="Disordered" evidence="1">
    <location>
        <begin position="66"/>
        <end position="85"/>
    </location>
</feature>
<dbReference type="EMBL" id="QQAY01000015">
    <property type="protein sequence ID" value="RDI39115.1"/>
    <property type="molecule type" value="Genomic_DNA"/>
</dbReference>
<keyword evidence="4" id="KW-1185">Reference proteome</keyword>
<reference evidence="3 4" key="1">
    <citation type="submission" date="2018-07" db="EMBL/GenBank/DDBJ databases">
        <title>Genomic Encyclopedia of Type Strains, Phase IV (KMG-IV): sequencing the most valuable type-strain genomes for metagenomic binning, comparative biology and taxonomic classification.</title>
        <authorList>
            <person name="Goeker M."/>
        </authorList>
    </citation>
    <scope>NUCLEOTIDE SEQUENCE [LARGE SCALE GENOMIC DNA]</scope>
    <source>
        <strain evidence="3 4">DSM 25281</strain>
    </source>
</reference>
<evidence type="ECO:0000313" key="3">
    <source>
        <dbReference type="EMBL" id="RDI39115.1"/>
    </source>
</evidence>
<dbReference type="Proteomes" id="UP000255326">
    <property type="component" value="Unassembled WGS sequence"/>
</dbReference>
<keyword evidence="2" id="KW-0812">Transmembrane</keyword>
<name>A0A370G5S3_9BACI</name>
<gene>
    <name evidence="3" type="ORF">DFR59_11522</name>
</gene>
<protein>
    <submittedName>
        <fullName evidence="3">Uncharacterized protein</fullName>
    </submittedName>
</protein>
<keyword evidence="2" id="KW-1133">Transmembrane helix</keyword>
<comment type="caution">
    <text evidence="3">The sequence shown here is derived from an EMBL/GenBank/DDBJ whole genome shotgun (WGS) entry which is preliminary data.</text>
</comment>
<accession>A0A370G5S3</accession>
<dbReference type="AlphaFoldDB" id="A0A370G5S3"/>
<dbReference type="OrthoDB" id="2679261at2"/>
<feature type="transmembrane region" description="Helical" evidence="2">
    <location>
        <begin position="40"/>
        <end position="60"/>
    </location>
</feature>
<feature type="compositionally biased region" description="Basic and acidic residues" evidence="1">
    <location>
        <begin position="67"/>
        <end position="76"/>
    </location>
</feature>
<organism evidence="3 4">
    <name type="scientific">Falsibacillus pallidus</name>
    <dbReference type="NCBI Taxonomy" id="493781"/>
    <lineage>
        <taxon>Bacteria</taxon>
        <taxon>Bacillati</taxon>
        <taxon>Bacillota</taxon>
        <taxon>Bacilli</taxon>
        <taxon>Bacillales</taxon>
        <taxon>Bacillaceae</taxon>
        <taxon>Falsibacillus</taxon>
    </lineage>
</organism>
<evidence type="ECO:0000313" key="4">
    <source>
        <dbReference type="Proteomes" id="UP000255326"/>
    </source>
</evidence>
<keyword evidence="2" id="KW-0472">Membrane</keyword>
<proteinExistence type="predicted"/>
<evidence type="ECO:0000256" key="2">
    <source>
        <dbReference type="SAM" id="Phobius"/>
    </source>
</evidence>